<sequence length="156" mass="18199">MEGWELSPDRYKIYEKIMSMDPVGDPMIVTKCVLDSERGLLVASDNGFSWRLKAGMGTSMYSRGKSKWVRWYDVANIIPKKKGQVLVELKLRKNGSLILDKQGHPKIKKWKLTIRPHKDEPKSNYSQRQDYFHQILSDIYTRNRVEIDPPTSDSRI</sequence>
<name>A0A0F9P6L4_9ZZZZ</name>
<protein>
    <submittedName>
        <fullName evidence="1">Uncharacterized protein</fullName>
    </submittedName>
</protein>
<comment type="caution">
    <text evidence="1">The sequence shown here is derived from an EMBL/GenBank/DDBJ whole genome shotgun (WGS) entry which is preliminary data.</text>
</comment>
<gene>
    <name evidence="1" type="ORF">LCGC14_0863760</name>
</gene>
<evidence type="ECO:0000313" key="1">
    <source>
        <dbReference type="EMBL" id="KKN27520.1"/>
    </source>
</evidence>
<dbReference type="EMBL" id="LAZR01002630">
    <property type="protein sequence ID" value="KKN27520.1"/>
    <property type="molecule type" value="Genomic_DNA"/>
</dbReference>
<reference evidence="1" key="1">
    <citation type="journal article" date="2015" name="Nature">
        <title>Complex archaea that bridge the gap between prokaryotes and eukaryotes.</title>
        <authorList>
            <person name="Spang A."/>
            <person name="Saw J.H."/>
            <person name="Jorgensen S.L."/>
            <person name="Zaremba-Niedzwiedzka K."/>
            <person name="Martijn J."/>
            <person name="Lind A.E."/>
            <person name="van Eijk R."/>
            <person name="Schleper C."/>
            <person name="Guy L."/>
            <person name="Ettema T.J."/>
        </authorList>
    </citation>
    <scope>NUCLEOTIDE SEQUENCE</scope>
</reference>
<organism evidence="1">
    <name type="scientific">marine sediment metagenome</name>
    <dbReference type="NCBI Taxonomy" id="412755"/>
    <lineage>
        <taxon>unclassified sequences</taxon>
        <taxon>metagenomes</taxon>
        <taxon>ecological metagenomes</taxon>
    </lineage>
</organism>
<dbReference type="AlphaFoldDB" id="A0A0F9P6L4"/>
<proteinExistence type="predicted"/>
<accession>A0A0F9P6L4</accession>